<dbReference type="SUPFAM" id="SSF63829">
    <property type="entry name" value="Calcium-dependent phosphotriesterase"/>
    <property type="match status" value="1"/>
</dbReference>
<dbReference type="ExpressionAtlas" id="N1QVT2">
    <property type="expression patterns" value="baseline"/>
</dbReference>
<feature type="compositionally biased region" description="Polar residues" evidence="1">
    <location>
        <begin position="133"/>
        <end position="143"/>
    </location>
</feature>
<feature type="domain" description="F-box" evidence="2">
    <location>
        <begin position="243"/>
        <end position="284"/>
    </location>
</feature>
<proteinExistence type="predicted"/>
<dbReference type="InterPro" id="IPR001810">
    <property type="entry name" value="F-box_dom"/>
</dbReference>
<name>N1QVT2_AEGTA</name>
<feature type="compositionally biased region" description="Basic and acidic residues" evidence="1">
    <location>
        <begin position="65"/>
        <end position="82"/>
    </location>
</feature>
<evidence type="ECO:0000259" key="2">
    <source>
        <dbReference type="SMART" id="SM00256"/>
    </source>
</evidence>
<organism evidence="3">
    <name type="scientific">Aegilops tauschii</name>
    <name type="common">Tausch's goatgrass</name>
    <name type="synonym">Aegilops squarrosa</name>
    <dbReference type="NCBI Taxonomy" id="37682"/>
    <lineage>
        <taxon>Eukaryota</taxon>
        <taxon>Viridiplantae</taxon>
        <taxon>Streptophyta</taxon>
        <taxon>Embryophyta</taxon>
        <taxon>Tracheophyta</taxon>
        <taxon>Spermatophyta</taxon>
        <taxon>Magnoliopsida</taxon>
        <taxon>Liliopsida</taxon>
        <taxon>Poales</taxon>
        <taxon>Poaceae</taxon>
        <taxon>BOP clade</taxon>
        <taxon>Pooideae</taxon>
        <taxon>Triticodae</taxon>
        <taxon>Triticeae</taxon>
        <taxon>Triticinae</taxon>
        <taxon>Aegilops</taxon>
    </lineage>
</organism>
<dbReference type="SUPFAM" id="SSF81383">
    <property type="entry name" value="F-box domain"/>
    <property type="match status" value="2"/>
</dbReference>
<dbReference type="EnsemblPlants" id="EMT13180">
    <property type="protein sequence ID" value="EMT13180"/>
    <property type="gene ID" value="F775_20177"/>
</dbReference>
<evidence type="ECO:0000313" key="3">
    <source>
        <dbReference type="EnsemblPlants" id="EMT13180"/>
    </source>
</evidence>
<dbReference type="Pfam" id="PF00646">
    <property type="entry name" value="F-box"/>
    <property type="match status" value="1"/>
</dbReference>
<feature type="region of interest" description="Disordered" evidence="1">
    <location>
        <begin position="128"/>
        <end position="148"/>
    </location>
</feature>
<dbReference type="AlphaFoldDB" id="N1QVT2"/>
<evidence type="ECO:0000256" key="1">
    <source>
        <dbReference type="SAM" id="MobiDB-lite"/>
    </source>
</evidence>
<accession>N1QVT2</accession>
<dbReference type="Pfam" id="PF23635">
    <property type="entry name" value="Beta-prop_AT5G49610-like"/>
    <property type="match status" value="2"/>
</dbReference>
<sequence length="1066" mass="120171">MAMNSRTADDALLVIISPSHCSAQLTTSAGQLVCPRIEQCARCHFLLIQPGNDANGMGIQIQPRGRTDTTERRKRKDMSDGRMDFSEQNLVAFSGTKWTVGGSDRKLARYTNEMFQCAADTTRGSSIGAAPIGQQSASRSANADGQLGVAARRAQREIGQGSSKPALSTGFDLAFSQIFSHLIQSQSSRIGSMCPAFESHMGTGFGHRCRFSRVRPKKKPRADADGETPRRSPTVDPVSKVLGDDNLLGEILLRTGFPTTLVRAALVCRCWYQLALDRGFLRRFRELHPPRLLGFYIDAGLVWPESMAIPRFVPMLPQPPELAAVVRRMASHNFGTCEHLTRHRERRVLAYGVYRLLCPERGIDGVLPLPSAQDRNRLNFGAILSKEEGNGLSYFYALTEFCDETEKFTMRVYMLQGSVRCLHTLATYQLHLPLPRAIVVLVDNKIYVVASPADDIIVLDLTASSLSRIQLPPGVKYHSFNTVLSRADDPSGICLIHVNGFKLHIWLHKGDNWLLVDTICLHEMCANLRMLDNTLEDEHTGRCYICQAGDNAEFLLIKMCGCLLYLDVKNRTLRKVLAMAQKYQHFTVVCPFMMVWPPTFPVLKDGPARNCTLMLLAEFEMLSQLQSVLYVAVRLFNSFLLLCWICPEKRPHADVDGEAGQHSLAAVDPVSKVLGDNNLLAEILLRAGFPTTLVRAALVCRCWYHLASNRGFLRRFRELPPPLLLGFYIGSILIRPELVAFLCFVPMLPQPPELNTVVRRMANHNFDDPKNLWIMDSRNGSIFTQRREGRELAYGVHRRELAYGLHRPLCPERGINVVPALPRAQDYNRQYFDAILSKEEGNGLSYFYVLTELTNQTENFTLRVYMLQGSVWCLHTSATAQLHLPLPKAKVVLVDNKIYMVVSPADDIIVLDLTTSSLSRIQHPPGVKYDIFHTFLSRADDPSGVYVIHVNGFKLCIWLHKGDNWLLVDTICLHEMCANLRMLDNTLEDAHSGYCYVCHAGDNAEFVVLQMCGCIFYLDVKNRTLRKLVAKDQYFTDVYPFMMVWPPTFPKLKDGPARHFSLYDQF</sequence>
<dbReference type="SMART" id="SM00256">
    <property type="entry name" value="FBOX"/>
    <property type="match status" value="2"/>
</dbReference>
<feature type="compositionally biased region" description="Basic and acidic residues" evidence="1">
    <location>
        <begin position="221"/>
        <end position="230"/>
    </location>
</feature>
<dbReference type="InterPro" id="IPR036047">
    <property type="entry name" value="F-box-like_dom_sf"/>
</dbReference>
<dbReference type="InterPro" id="IPR056594">
    <property type="entry name" value="AT5G49610-like_b-prop"/>
</dbReference>
<protein>
    <recommendedName>
        <fullName evidence="2">F-box domain-containing protein</fullName>
    </recommendedName>
</protein>
<feature type="domain" description="F-box" evidence="2">
    <location>
        <begin position="675"/>
        <end position="716"/>
    </location>
</feature>
<dbReference type="PANTHER" id="PTHR33207">
    <property type="entry name" value="F-BOX DOMAIN CONTAINING PROTEIN-RELATED"/>
    <property type="match status" value="1"/>
</dbReference>
<feature type="region of interest" description="Disordered" evidence="1">
    <location>
        <begin position="212"/>
        <end position="238"/>
    </location>
</feature>
<feature type="region of interest" description="Disordered" evidence="1">
    <location>
        <begin position="56"/>
        <end position="82"/>
    </location>
</feature>
<reference evidence="3" key="1">
    <citation type="submission" date="2015-06" db="UniProtKB">
        <authorList>
            <consortium name="EnsemblPlants"/>
        </authorList>
    </citation>
    <scope>IDENTIFICATION</scope>
</reference>